<dbReference type="OrthoDB" id="1394818at2759"/>
<dbReference type="PANTHER" id="PTHR48051">
    <property type="match status" value="1"/>
</dbReference>
<dbReference type="Pfam" id="PF10428">
    <property type="entry name" value="SOG2"/>
    <property type="match status" value="1"/>
</dbReference>
<dbReference type="InterPro" id="IPR001611">
    <property type="entry name" value="Leu-rich_rpt"/>
</dbReference>
<feature type="region of interest" description="Disordered" evidence="3">
    <location>
        <begin position="239"/>
        <end position="350"/>
    </location>
</feature>
<feature type="compositionally biased region" description="Low complexity" evidence="3">
    <location>
        <begin position="681"/>
        <end position="694"/>
    </location>
</feature>
<evidence type="ECO:0000256" key="2">
    <source>
        <dbReference type="ARBA" id="ARBA00022737"/>
    </source>
</evidence>
<dbReference type="Pfam" id="PF13855">
    <property type="entry name" value="LRR_8"/>
    <property type="match status" value="1"/>
</dbReference>
<dbReference type="InterPro" id="IPR003591">
    <property type="entry name" value="Leu-rich_rpt_typical-subtyp"/>
</dbReference>
<feature type="compositionally biased region" description="Pro residues" evidence="3">
    <location>
        <begin position="853"/>
        <end position="864"/>
    </location>
</feature>
<feature type="region of interest" description="Disordered" evidence="3">
    <location>
        <begin position="853"/>
        <end position="910"/>
    </location>
</feature>
<dbReference type="Gene3D" id="3.80.10.10">
    <property type="entry name" value="Ribonuclease Inhibitor"/>
    <property type="match status" value="1"/>
</dbReference>
<evidence type="ECO:0000256" key="3">
    <source>
        <dbReference type="SAM" id="MobiDB-lite"/>
    </source>
</evidence>
<dbReference type="EMBL" id="MU128911">
    <property type="protein sequence ID" value="KAF9520540.1"/>
    <property type="molecule type" value="Genomic_DNA"/>
</dbReference>
<dbReference type="GO" id="GO:0005737">
    <property type="term" value="C:cytoplasm"/>
    <property type="evidence" value="ECO:0007669"/>
    <property type="project" value="TreeGrafter"/>
</dbReference>
<dbReference type="InterPro" id="IPR050216">
    <property type="entry name" value="LRR_domain-containing"/>
</dbReference>
<dbReference type="PANTHER" id="PTHR48051:SF1">
    <property type="entry name" value="RAS SUPPRESSOR PROTEIN 1"/>
    <property type="match status" value="1"/>
</dbReference>
<feature type="region of interest" description="Disordered" evidence="3">
    <location>
        <begin position="668"/>
        <end position="721"/>
    </location>
</feature>
<feature type="region of interest" description="Disordered" evidence="3">
    <location>
        <begin position="561"/>
        <end position="644"/>
    </location>
</feature>
<dbReference type="InterPro" id="IPR032675">
    <property type="entry name" value="LRR_dom_sf"/>
</dbReference>
<feature type="region of interest" description="Disordered" evidence="3">
    <location>
        <begin position="192"/>
        <end position="212"/>
    </location>
</feature>
<feature type="compositionally biased region" description="Polar residues" evidence="3">
    <location>
        <begin position="588"/>
        <end position="598"/>
    </location>
</feature>
<accession>A0A9P6E2N3</accession>
<dbReference type="SMART" id="SM00369">
    <property type="entry name" value="LRR_TYP"/>
    <property type="match status" value="4"/>
</dbReference>
<dbReference type="InterPro" id="IPR019487">
    <property type="entry name" value="RAM_signalling_pathway_SOG2"/>
</dbReference>
<dbReference type="SMART" id="SM00364">
    <property type="entry name" value="LRR_BAC"/>
    <property type="match status" value="4"/>
</dbReference>
<protein>
    <submittedName>
        <fullName evidence="4">Uncharacterized protein</fullName>
    </submittedName>
</protein>
<keyword evidence="2" id="KW-0677">Repeat</keyword>
<feature type="compositionally biased region" description="Polar residues" evidence="3">
    <location>
        <begin position="877"/>
        <end position="900"/>
    </location>
</feature>
<proteinExistence type="predicted"/>
<dbReference type="AlphaFoldDB" id="A0A9P6E2N3"/>
<gene>
    <name evidence="4" type="ORF">BS47DRAFT_1311488</name>
</gene>
<keyword evidence="1" id="KW-0433">Leucine-rich repeat</keyword>
<name>A0A9P6E2N3_9AGAM</name>
<sequence length="910" mass="99005">MAALSLSHAHITQALLESPDNGETLDLTKWGFTEVSEASAQELSRIGAKDEEDIGVVTRIALSNNLLTSLPQSFDLLGRLRYLNLRQNSFSTFPDVLTELPSLEILDISRNYLSVLPAEPGYLRNLRVFSLAKNQLTHLPEYISTFEDLRVFKLDSNPITWPPPEVWGRDVIHDDDDQGQAWISQLRSWLANNHGDTPEPDSPQDAKEGSDSNDEVIIARSHLARPTSDLSSITFHARSDSVDSQLSGASLDSPKLERSERRFTKRLLPSATLPSADEESPTDDSSPSETLPMDTSLPNAQHTRNASYSVGSQNPPNRQTVLSNKKSLPDLRSSTLDSGQRGLNRSRKISPQAEAYAPLVAEIPLSGSPSALPTSSKPEIDAVPIDNERNLYFRRLSTLPKPRESDKMPTGLLNIVDSIRGILFSLSQIYSAVRNYTVSAIDERTSGVLGKVLNPASSYLSGLINALDKFDSISERGGIPPPVVCRSLLESCKDNVAVFGKVTSVLQLQLKVLSASHDPRYTRTLLLMLYGSTAEISNSWQAMLPLLDPILPLFRDPRPVPPSLSTSSHSRGMRGVLHDRTMSPPGPSITSSNRSAPSRSRYRRHAGSFSSNDVQIGKALASQSHSDRAHSPGSASPFPLRSAFRTPATPITNISLQPISTFAALPTSAGAPDSFSHSRTQSHGSIASSSTSSPPIQPPSLSPHLTPNLPSNRGFHSPSVNSSKLVDQDLLDSMDTAADHALAVWNMCDEVLLEEPEDSHKDLRDALDRVQVIAGKMKAHFSSVQEEDSQVDRKALGEDARMFVKIVVQALQSLKSFSISHPLSSDLRESISRLAMAMKDVTVFLHVSSFAPTPTPRPYSPAFPPSASDDRAPFTSRGRSATASKLSTPILSNAGSQNSALRLGHRQDPS</sequence>
<evidence type="ECO:0000313" key="4">
    <source>
        <dbReference type="EMBL" id="KAF9520540.1"/>
    </source>
</evidence>
<reference evidence="4" key="1">
    <citation type="journal article" date="2020" name="Nat. Commun.">
        <title>Large-scale genome sequencing of mycorrhizal fungi provides insights into the early evolution of symbiotic traits.</title>
        <authorList>
            <person name="Miyauchi S."/>
            <person name="Kiss E."/>
            <person name="Kuo A."/>
            <person name="Drula E."/>
            <person name="Kohler A."/>
            <person name="Sanchez-Garcia M."/>
            <person name="Morin E."/>
            <person name="Andreopoulos B."/>
            <person name="Barry K.W."/>
            <person name="Bonito G."/>
            <person name="Buee M."/>
            <person name="Carver A."/>
            <person name="Chen C."/>
            <person name="Cichocki N."/>
            <person name="Clum A."/>
            <person name="Culley D."/>
            <person name="Crous P.W."/>
            <person name="Fauchery L."/>
            <person name="Girlanda M."/>
            <person name="Hayes R.D."/>
            <person name="Keri Z."/>
            <person name="LaButti K."/>
            <person name="Lipzen A."/>
            <person name="Lombard V."/>
            <person name="Magnuson J."/>
            <person name="Maillard F."/>
            <person name="Murat C."/>
            <person name="Nolan M."/>
            <person name="Ohm R.A."/>
            <person name="Pangilinan J."/>
            <person name="Pereira M.F."/>
            <person name="Perotto S."/>
            <person name="Peter M."/>
            <person name="Pfister S."/>
            <person name="Riley R."/>
            <person name="Sitrit Y."/>
            <person name="Stielow J.B."/>
            <person name="Szollosi G."/>
            <person name="Zifcakova L."/>
            <person name="Stursova M."/>
            <person name="Spatafora J.W."/>
            <person name="Tedersoo L."/>
            <person name="Vaario L.M."/>
            <person name="Yamada A."/>
            <person name="Yan M."/>
            <person name="Wang P."/>
            <person name="Xu J."/>
            <person name="Bruns T."/>
            <person name="Baldrian P."/>
            <person name="Vilgalys R."/>
            <person name="Dunand C."/>
            <person name="Henrissat B."/>
            <person name="Grigoriev I.V."/>
            <person name="Hibbett D."/>
            <person name="Nagy L.G."/>
            <person name="Martin F.M."/>
        </authorList>
    </citation>
    <scope>NUCLEOTIDE SEQUENCE</scope>
    <source>
        <strain evidence="4">UP504</strain>
    </source>
</reference>
<evidence type="ECO:0000256" key="1">
    <source>
        <dbReference type="ARBA" id="ARBA00022614"/>
    </source>
</evidence>
<organism evidence="4 5">
    <name type="scientific">Hydnum rufescens UP504</name>
    <dbReference type="NCBI Taxonomy" id="1448309"/>
    <lineage>
        <taxon>Eukaryota</taxon>
        <taxon>Fungi</taxon>
        <taxon>Dikarya</taxon>
        <taxon>Basidiomycota</taxon>
        <taxon>Agaricomycotina</taxon>
        <taxon>Agaricomycetes</taxon>
        <taxon>Cantharellales</taxon>
        <taxon>Hydnaceae</taxon>
        <taxon>Hydnum</taxon>
    </lineage>
</organism>
<dbReference type="Proteomes" id="UP000886523">
    <property type="component" value="Unassembled WGS sequence"/>
</dbReference>
<comment type="caution">
    <text evidence="4">The sequence shown here is derived from an EMBL/GenBank/DDBJ whole genome shotgun (WGS) entry which is preliminary data.</text>
</comment>
<evidence type="ECO:0000313" key="5">
    <source>
        <dbReference type="Proteomes" id="UP000886523"/>
    </source>
</evidence>
<keyword evidence="5" id="KW-1185">Reference proteome</keyword>
<feature type="compositionally biased region" description="Polar residues" evidence="3">
    <location>
        <begin position="296"/>
        <end position="343"/>
    </location>
</feature>
<dbReference type="SUPFAM" id="SSF52058">
    <property type="entry name" value="L domain-like"/>
    <property type="match status" value="1"/>
</dbReference>